<dbReference type="AlphaFoldDB" id="A0A9D4DEI4"/>
<name>A0A9D4DEI4_DREPO</name>
<gene>
    <name evidence="1" type="ORF">DPMN_181466</name>
</gene>
<sequence>MFLQSLQAQIRNLQNLIIRGDFNQAGNTEIFNRFLQENFVQQYITNPSHSLGDTLDLIISNLPDLHSFTKAVPYTDHHLVAVKLDSPGSDN</sequence>
<dbReference type="EMBL" id="JAIWYP010000010">
    <property type="protein sequence ID" value="KAH3747045.1"/>
    <property type="molecule type" value="Genomic_DNA"/>
</dbReference>
<accession>A0A9D4DEI4</accession>
<organism evidence="1 2">
    <name type="scientific">Dreissena polymorpha</name>
    <name type="common">Zebra mussel</name>
    <name type="synonym">Mytilus polymorpha</name>
    <dbReference type="NCBI Taxonomy" id="45954"/>
    <lineage>
        <taxon>Eukaryota</taxon>
        <taxon>Metazoa</taxon>
        <taxon>Spiralia</taxon>
        <taxon>Lophotrochozoa</taxon>
        <taxon>Mollusca</taxon>
        <taxon>Bivalvia</taxon>
        <taxon>Autobranchia</taxon>
        <taxon>Heteroconchia</taxon>
        <taxon>Euheterodonta</taxon>
        <taxon>Imparidentia</taxon>
        <taxon>Neoheterodontei</taxon>
        <taxon>Myida</taxon>
        <taxon>Dreissenoidea</taxon>
        <taxon>Dreissenidae</taxon>
        <taxon>Dreissena</taxon>
    </lineage>
</organism>
<dbReference type="InterPro" id="IPR036691">
    <property type="entry name" value="Endo/exonu/phosph_ase_sf"/>
</dbReference>
<evidence type="ECO:0008006" key="3">
    <source>
        <dbReference type="Google" id="ProtNLM"/>
    </source>
</evidence>
<evidence type="ECO:0000313" key="2">
    <source>
        <dbReference type="Proteomes" id="UP000828390"/>
    </source>
</evidence>
<comment type="caution">
    <text evidence="1">The sequence shown here is derived from an EMBL/GenBank/DDBJ whole genome shotgun (WGS) entry which is preliminary data.</text>
</comment>
<reference evidence="1" key="1">
    <citation type="journal article" date="2019" name="bioRxiv">
        <title>The Genome of the Zebra Mussel, Dreissena polymorpha: A Resource for Invasive Species Research.</title>
        <authorList>
            <person name="McCartney M.A."/>
            <person name="Auch B."/>
            <person name="Kono T."/>
            <person name="Mallez S."/>
            <person name="Zhang Y."/>
            <person name="Obille A."/>
            <person name="Becker A."/>
            <person name="Abrahante J.E."/>
            <person name="Garbe J."/>
            <person name="Badalamenti J.P."/>
            <person name="Herman A."/>
            <person name="Mangelson H."/>
            <person name="Liachko I."/>
            <person name="Sullivan S."/>
            <person name="Sone E.D."/>
            <person name="Koren S."/>
            <person name="Silverstein K.A.T."/>
            <person name="Beckman K.B."/>
            <person name="Gohl D.M."/>
        </authorList>
    </citation>
    <scope>NUCLEOTIDE SEQUENCE</scope>
    <source>
        <strain evidence="1">Duluth1</strain>
        <tissue evidence="1">Whole animal</tissue>
    </source>
</reference>
<keyword evidence="2" id="KW-1185">Reference proteome</keyword>
<dbReference type="Proteomes" id="UP000828390">
    <property type="component" value="Unassembled WGS sequence"/>
</dbReference>
<dbReference type="SUPFAM" id="SSF56219">
    <property type="entry name" value="DNase I-like"/>
    <property type="match status" value="1"/>
</dbReference>
<evidence type="ECO:0000313" key="1">
    <source>
        <dbReference type="EMBL" id="KAH3747045.1"/>
    </source>
</evidence>
<proteinExistence type="predicted"/>
<reference evidence="1" key="2">
    <citation type="submission" date="2020-11" db="EMBL/GenBank/DDBJ databases">
        <authorList>
            <person name="McCartney M.A."/>
            <person name="Auch B."/>
            <person name="Kono T."/>
            <person name="Mallez S."/>
            <person name="Becker A."/>
            <person name="Gohl D.M."/>
            <person name="Silverstein K.A.T."/>
            <person name="Koren S."/>
            <person name="Bechman K.B."/>
            <person name="Herman A."/>
            <person name="Abrahante J.E."/>
            <person name="Garbe J."/>
        </authorList>
    </citation>
    <scope>NUCLEOTIDE SEQUENCE</scope>
    <source>
        <strain evidence="1">Duluth1</strain>
        <tissue evidence="1">Whole animal</tissue>
    </source>
</reference>
<protein>
    <recommendedName>
        <fullName evidence="3">Endonuclease/exonuclease/phosphatase domain-containing protein</fullName>
    </recommendedName>
</protein>